<dbReference type="AlphaFoldDB" id="A0A931G6L6"/>
<comment type="caution">
    <text evidence="9">The sequence shown here is derived from an EMBL/GenBank/DDBJ whole genome shotgun (WGS) entry which is preliminary data.</text>
</comment>
<dbReference type="EMBL" id="JADNYM010000021">
    <property type="protein sequence ID" value="MBG0740785.1"/>
    <property type="molecule type" value="Genomic_DNA"/>
</dbReference>
<evidence type="ECO:0000256" key="6">
    <source>
        <dbReference type="ARBA" id="ARBA00043993"/>
    </source>
</evidence>
<proteinExistence type="inferred from homology"/>
<dbReference type="PANTHER" id="PTHR30509:SF8">
    <property type="entry name" value="INNER MEMBRANE PROTEIN YCCS"/>
    <property type="match status" value="1"/>
</dbReference>
<feature type="transmembrane region" description="Helical" evidence="7">
    <location>
        <begin position="506"/>
        <end position="523"/>
    </location>
</feature>
<accession>A0A931G6L6</accession>
<evidence type="ECO:0000256" key="2">
    <source>
        <dbReference type="ARBA" id="ARBA00022475"/>
    </source>
</evidence>
<evidence type="ECO:0000256" key="4">
    <source>
        <dbReference type="ARBA" id="ARBA00022989"/>
    </source>
</evidence>
<keyword evidence="10" id="KW-1185">Reference proteome</keyword>
<keyword evidence="5 7" id="KW-0472">Membrane</keyword>
<dbReference type="InterPro" id="IPR049453">
    <property type="entry name" value="Memb_transporter_dom"/>
</dbReference>
<feature type="transmembrane region" description="Helical" evidence="7">
    <location>
        <begin position="34"/>
        <end position="61"/>
    </location>
</feature>
<comment type="similarity">
    <text evidence="6">Belongs to the YccS/YhfK family.</text>
</comment>
<evidence type="ECO:0000256" key="5">
    <source>
        <dbReference type="ARBA" id="ARBA00023136"/>
    </source>
</evidence>
<evidence type="ECO:0000256" key="7">
    <source>
        <dbReference type="SAM" id="Phobius"/>
    </source>
</evidence>
<dbReference type="PANTHER" id="PTHR30509">
    <property type="entry name" value="P-HYDROXYBENZOIC ACID EFFLUX PUMP SUBUNIT-RELATED"/>
    <property type="match status" value="1"/>
</dbReference>
<evidence type="ECO:0000256" key="1">
    <source>
        <dbReference type="ARBA" id="ARBA00004651"/>
    </source>
</evidence>
<keyword evidence="3 7" id="KW-0812">Transmembrane</keyword>
<protein>
    <submittedName>
        <fullName evidence="9">FUSC family protein</fullName>
    </submittedName>
</protein>
<keyword evidence="2" id="KW-1003">Cell membrane</keyword>
<feature type="domain" description="Integral membrane bound transporter" evidence="8">
    <location>
        <begin position="393"/>
        <end position="515"/>
    </location>
</feature>
<reference evidence="9 10" key="1">
    <citation type="submission" date="2020-11" db="EMBL/GenBank/DDBJ databases">
        <title>Arthrobacter antarcticus sp. nov., isolated from Antarctic Soil.</title>
        <authorList>
            <person name="Li J."/>
        </authorList>
    </citation>
    <scope>NUCLEOTIDE SEQUENCE [LARGE SCALE GENOMIC DNA]</scope>
    <source>
        <strain evidence="9 10">Z1-20</strain>
    </source>
</reference>
<evidence type="ECO:0000256" key="3">
    <source>
        <dbReference type="ARBA" id="ARBA00022692"/>
    </source>
</evidence>
<feature type="transmembrane region" description="Helical" evidence="7">
    <location>
        <begin position="429"/>
        <end position="446"/>
    </location>
</feature>
<gene>
    <name evidence="9" type="ORF">IV500_15525</name>
</gene>
<organism evidence="9 10">
    <name type="scientific">Arthrobacter terrae</name>
    <dbReference type="NCBI Taxonomy" id="2935737"/>
    <lineage>
        <taxon>Bacteria</taxon>
        <taxon>Bacillati</taxon>
        <taxon>Actinomycetota</taxon>
        <taxon>Actinomycetes</taxon>
        <taxon>Micrococcales</taxon>
        <taxon>Micrococcaceae</taxon>
        <taxon>Arthrobacter</taxon>
    </lineage>
</organism>
<feature type="transmembrane region" description="Helical" evidence="7">
    <location>
        <begin position="145"/>
        <end position="167"/>
    </location>
</feature>
<dbReference type="Pfam" id="PF13515">
    <property type="entry name" value="FUSC_2"/>
    <property type="match status" value="1"/>
</dbReference>
<dbReference type="RefSeq" id="WP_196397719.1">
    <property type="nucleotide sequence ID" value="NZ_JADNYM010000021.1"/>
</dbReference>
<sequence>MPALTSISATAKKSLRLDFSQSDPVVAARNAVGVGIPLVVGIAAGNIGIGVFGAVGALFAAFADRPGGYRLRLARMGATAVAAGVGGGLTVLCAHSVPLSLLLVAVFSFVTGMLLALGANVSQIGIAATAVAIVLNRFPQAPSDAVSIAALITAAALVQSLLAVAGWPLRRHGPERTALADLYGKLAERTRSAQPKRVAPGAAAVLDKARDTITGFGHGHGPSMQSYRALLDEAERLRLEIMALAYCVERFDRAEKTTQRTAVHDLLLAAGIALDAVAAALHKGRPFDDAALGPAMAALARMEEVMAGFPDSPTGHFALLHGRALGGQLRACGRIVTPGALEGRAVERPARVGRSRVSLQAPLATLRANLDWNSAIARHAIRLAILVTGTDALARLLPGGDRGYWVPLMVLILLRPDFAATLQRTTARLVGTVLGLCIGTAATYLLAPAGPYALIALVVVFVFGVRASGAPNALFMGTWIAAYLVALLDLAGSPAAVVVVPRLVDTVLAGLLAVVATAAWPAWERAYLPTRMAELLAAYRRYLAAVTDPQASKSRIDAARVGARRARSNAQASLDRTQAEPVTGTRVLYIAEGVLVQSHLLVQSAMVIDAARLSMHQAHQPVEQLLTVLAPFIARADRNLAACADAATQGTLPRGTASQRAAYADLRRDLERSPDLPPAVRQAVMPSVLDAADGVANSIDTMVHLLREPRKTAYNDGAPGLDGARVAKGT</sequence>
<dbReference type="GO" id="GO:0005886">
    <property type="term" value="C:plasma membrane"/>
    <property type="evidence" value="ECO:0007669"/>
    <property type="project" value="UniProtKB-SubCell"/>
</dbReference>
<evidence type="ECO:0000313" key="9">
    <source>
        <dbReference type="EMBL" id="MBG0740785.1"/>
    </source>
</evidence>
<comment type="subcellular location">
    <subcellularLocation>
        <location evidence="1">Cell membrane</location>
        <topology evidence="1">Multi-pass membrane protein</topology>
    </subcellularLocation>
</comment>
<name>A0A931G6L6_9MICC</name>
<feature type="transmembrane region" description="Helical" evidence="7">
    <location>
        <begin position="480"/>
        <end position="500"/>
    </location>
</feature>
<evidence type="ECO:0000259" key="8">
    <source>
        <dbReference type="Pfam" id="PF13515"/>
    </source>
</evidence>
<evidence type="ECO:0000313" key="10">
    <source>
        <dbReference type="Proteomes" id="UP000655366"/>
    </source>
</evidence>
<feature type="transmembrane region" description="Helical" evidence="7">
    <location>
        <begin position="124"/>
        <end position="139"/>
    </location>
</feature>
<dbReference type="Proteomes" id="UP000655366">
    <property type="component" value="Unassembled WGS sequence"/>
</dbReference>
<keyword evidence="4 7" id="KW-1133">Transmembrane helix</keyword>